<evidence type="ECO:0000259" key="3">
    <source>
        <dbReference type="PROSITE" id="PS50172"/>
    </source>
</evidence>
<dbReference type="SMART" id="SM00453">
    <property type="entry name" value="WSN"/>
    <property type="match status" value="1"/>
</dbReference>
<dbReference type="SMART" id="SM00292">
    <property type="entry name" value="BRCT"/>
    <property type="match status" value="1"/>
</dbReference>
<evidence type="ECO:0000313" key="5">
    <source>
        <dbReference type="Proteomes" id="UP000230233"/>
    </source>
</evidence>
<dbReference type="STRING" id="1611254.A0A2G5SCJ8"/>
<organism evidence="4 5">
    <name type="scientific">Caenorhabditis nigoni</name>
    <dbReference type="NCBI Taxonomy" id="1611254"/>
    <lineage>
        <taxon>Eukaryota</taxon>
        <taxon>Metazoa</taxon>
        <taxon>Ecdysozoa</taxon>
        <taxon>Nematoda</taxon>
        <taxon>Chromadorea</taxon>
        <taxon>Rhabditida</taxon>
        <taxon>Rhabditina</taxon>
        <taxon>Rhabditomorpha</taxon>
        <taxon>Rhabditoidea</taxon>
        <taxon>Rhabditidae</taxon>
        <taxon>Peloderinae</taxon>
        <taxon>Caenorhabditis</taxon>
    </lineage>
</organism>
<keyword evidence="2" id="KW-1133">Transmembrane helix</keyword>
<dbReference type="InterPro" id="IPR036420">
    <property type="entry name" value="BRCT_dom_sf"/>
</dbReference>
<dbReference type="SUPFAM" id="SSF52113">
    <property type="entry name" value="BRCT domain"/>
    <property type="match status" value="1"/>
</dbReference>
<sequence>MEADDKEVQRTALDVVHFNNVNKEFEKHFTRFRHLEMVSDLLGQHIKDIHSNFRKPSDLESITDDYMTLARITNAIFLQSSLNQKDFNFRAVIVELLKVAPNVFEGILNVDAQSAVSWMTELSENVKNMNEKGQLNKLDTMKERLRFLAGFISENSPSSLDAAIFEKLKANVSSNIPDDSMFGKKCDSGPLETLSKVYYQYILRTKPQKPSEDYEKLKAALKSFSECLDKMILFKQVYGAHPLLEIYGKYDRVMKMPNDLFQKINETLGKMNQLKSDLAISKILWTRKSNQELLKSLSDQIENSIYHSKEHYRTLEPKPPVLTVSFLEPKDLLRVPMDLKSPWFAKHFVRNSTIIKGLTEALEPFNKVSKSIQDLDKEWAPFNDRHLMEVRFKQIRIVAETLIKLHTNGTVDEEGFDTFANKQETILKKCSVYKPDVEFEKVYKEFIKEENQFELAYGDMQSLQRRTLRVFYSEGKTNKEQERRKNIVKNCFHEARKFFDDNPADINDKEKKTVITKTYKTYRDCMITDLSTKTDLKWIADRVKFFEERQEKLVAKLVGYRNRNVTQGPSYDDVLKKSKGLELEKCLRDEVFKPAELIRALNFTLVAEKISNQDRVKTTVEYLEQIVKVQSALKQVEGLHPGNRTKRSNTPKRALNLGNMTKQHAEDFGICSIALLNMVQVLQSKERLLKIGNFDKDVRKQMYSGLENYKEPLKAIETLLKQADDVEAAAVKLRKHNPEKWTKLFDMIAEIKGILGDRQSLYEFKLNNEDNINTETINQIDSLLAVNLDFKTYQSRLLDGRFTYVALKKYFDELFGHVKKAKPHTVVVEKHHLSWPLLVGICIGSIFLLPLAFLMIFGMTKKGRKTYKNWYLFYFGKPEDFEKRWRYSCFMDKVNGENALLDAVRETNKANVLVALNRGVYVNAYNIFGNTALHAATKGGHPDLVEALIRHGADRSLLNAKNRTPEQMIPVHYKQIFKEDQIQKFEKIQTIYKKYGKKSFKVRVPEIFPVFSFRIWPEERTNDDLSNNFMNVFQSITSMETSLHMTHCVVKTDENGILETDNLNLLFWMFHGCIIVKEKWMADCLQNEKLIEQDYNYLVEKVKYNGKIFDTVIQWSQAMAKSELPYLYGVQVAVCMEEYPNMFTLTAIINSQGGTLLNEFPVKKKYKAGSHPYLHAHLGPLFIIHDGSADLSAYQKDKMFTLFTEAEFIEFMLKRDIHKDTNENPISVLKDVE</sequence>
<dbReference type="PROSITE" id="PS50172">
    <property type="entry name" value="BRCT"/>
    <property type="match status" value="1"/>
</dbReference>
<evidence type="ECO:0000256" key="2">
    <source>
        <dbReference type="SAM" id="Phobius"/>
    </source>
</evidence>
<dbReference type="AlphaFoldDB" id="A0A2G5SCJ8"/>
<protein>
    <recommendedName>
        <fullName evidence="3">BRCT domain-containing protein</fullName>
    </recommendedName>
</protein>
<dbReference type="InterPro" id="IPR053345">
    <property type="entry name" value="Ankyrin_repeat-containing"/>
</dbReference>
<dbReference type="Pfam" id="PF02206">
    <property type="entry name" value="WSN"/>
    <property type="match status" value="1"/>
</dbReference>
<name>A0A2G5SCJ8_9PELO</name>
<dbReference type="InterPro" id="IPR036770">
    <property type="entry name" value="Ankyrin_rpt-contain_sf"/>
</dbReference>
<dbReference type="EMBL" id="PDUG01000020">
    <property type="protein sequence ID" value="PIC12649.1"/>
    <property type="molecule type" value="Genomic_DNA"/>
</dbReference>
<dbReference type="InterPro" id="IPR003125">
    <property type="entry name" value="WSN"/>
</dbReference>
<keyword evidence="2" id="KW-0472">Membrane</keyword>
<comment type="caution">
    <text evidence="4">The sequence shown here is derived from an EMBL/GenBank/DDBJ whole genome shotgun (WGS) entry which is preliminary data.</text>
</comment>
<reference evidence="5" key="1">
    <citation type="submission" date="2017-10" db="EMBL/GenBank/DDBJ databases">
        <title>Rapid genome shrinkage in a self-fertile nematode reveals novel sperm competition proteins.</title>
        <authorList>
            <person name="Yin D."/>
            <person name="Schwarz E.M."/>
            <person name="Thomas C.G."/>
            <person name="Felde R.L."/>
            <person name="Korf I.F."/>
            <person name="Cutter A.D."/>
            <person name="Schartner C.M."/>
            <person name="Ralston E.J."/>
            <person name="Meyer B.J."/>
            <person name="Haag E.S."/>
        </authorList>
    </citation>
    <scope>NUCLEOTIDE SEQUENCE [LARGE SCALE GENOMIC DNA]</scope>
    <source>
        <strain evidence="5">JU1422</strain>
    </source>
</reference>
<gene>
    <name evidence="4" type="ORF">B9Z55_028300</name>
</gene>
<dbReference type="PROSITE" id="PS50297">
    <property type="entry name" value="ANK_REP_REGION"/>
    <property type="match status" value="1"/>
</dbReference>
<feature type="domain" description="BRCT" evidence="3">
    <location>
        <begin position="1075"/>
        <end position="1098"/>
    </location>
</feature>
<keyword evidence="5" id="KW-1185">Reference proteome</keyword>
<keyword evidence="1" id="KW-0040">ANK repeat</keyword>
<accession>A0A2G5SCJ8</accession>
<dbReference type="InterPro" id="IPR001357">
    <property type="entry name" value="BRCT_dom"/>
</dbReference>
<feature type="repeat" description="ANK" evidence="1">
    <location>
        <begin position="928"/>
        <end position="960"/>
    </location>
</feature>
<dbReference type="SMART" id="SM00248">
    <property type="entry name" value="ANK"/>
    <property type="match status" value="2"/>
</dbReference>
<dbReference type="Pfam" id="PF00023">
    <property type="entry name" value="Ank"/>
    <property type="match status" value="1"/>
</dbReference>
<evidence type="ECO:0000313" key="4">
    <source>
        <dbReference type="EMBL" id="PIC12649.1"/>
    </source>
</evidence>
<dbReference type="InterPro" id="IPR002110">
    <property type="entry name" value="Ankyrin_rpt"/>
</dbReference>
<keyword evidence="2" id="KW-0812">Transmembrane</keyword>
<dbReference type="Gene3D" id="3.40.50.10190">
    <property type="entry name" value="BRCT domain"/>
    <property type="match status" value="1"/>
</dbReference>
<dbReference type="Gene3D" id="1.25.40.20">
    <property type="entry name" value="Ankyrin repeat-containing domain"/>
    <property type="match status" value="1"/>
</dbReference>
<dbReference type="SUPFAM" id="SSF48403">
    <property type="entry name" value="Ankyrin repeat"/>
    <property type="match status" value="1"/>
</dbReference>
<dbReference type="PROSITE" id="PS50088">
    <property type="entry name" value="ANK_REPEAT"/>
    <property type="match status" value="1"/>
</dbReference>
<feature type="transmembrane region" description="Helical" evidence="2">
    <location>
        <begin position="833"/>
        <end position="858"/>
    </location>
</feature>
<evidence type="ECO:0000256" key="1">
    <source>
        <dbReference type="PROSITE-ProRule" id="PRU00023"/>
    </source>
</evidence>
<dbReference type="PANTHER" id="PTHR22956">
    <property type="entry name" value="ANKYRIN REPEAT-CONTAINING PROTEIN F37A4.4-RELATED-RELATED"/>
    <property type="match status" value="1"/>
</dbReference>
<dbReference type="OrthoDB" id="5830563at2759"/>
<proteinExistence type="predicted"/>
<dbReference type="Proteomes" id="UP000230233">
    <property type="component" value="Unassembled WGS sequence"/>
</dbReference>
<dbReference type="PANTHER" id="PTHR22956:SF14">
    <property type="entry name" value="BRCT DOMAIN-CONTAINING PROTEIN"/>
    <property type="match status" value="1"/>
</dbReference>